<accession>A0A5C7ANX4</accession>
<dbReference type="EMBL" id="VOSC01000025">
    <property type="protein sequence ID" value="TXE10041.1"/>
    <property type="molecule type" value="Genomic_DNA"/>
</dbReference>
<dbReference type="Proteomes" id="UP000321790">
    <property type="component" value="Unassembled WGS sequence"/>
</dbReference>
<sequence>MKKHIITLLICLITLTINAQHNREKIQSLKVAFITEQLDLTKKEAQKFWPVYNEFDKKSATIKYHEMRTLRQEIKDNVSTLTNEKALDLMTKIESIESRLCALRINFSEKIKTILPPKKVIKLKVAEEDFKRKMLDRYRKHRGGER</sequence>
<evidence type="ECO:0000313" key="3">
    <source>
        <dbReference type="Proteomes" id="UP000321790"/>
    </source>
</evidence>
<gene>
    <name evidence="2" type="ORF">FUA26_11220</name>
</gene>
<protein>
    <submittedName>
        <fullName evidence="2">Sensor of ECF-type sigma factor</fullName>
    </submittedName>
</protein>
<evidence type="ECO:0000256" key="1">
    <source>
        <dbReference type="SAM" id="SignalP"/>
    </source>
</evidence>
<feature type="chain" id="PRO_5022812581" evidence="1">
    <location>
        <begin position="20"/>
        <end position="146"/>
    </location>
</feature>
<evidence type="ECO:0000313" key="2">
    <source>
        <dbReference type="EMBL" id="TXE10041.1"/>
    </source>
</evidence>
<keyword evidence="3" id="KW-1185">Reference proteome</keyword>
<organism evidence="2 3">
    <name type="scientific">Seonamhaeicola algicola</name>
    <dbReference type="NCBI Taxonomy" id="1719036"/>
    <lineage>
        <taxon>Bacteria</taxon>
        <taxon>Pseudomonadati</taxon>
        <taxon>Bacteroidota</taxon>
        <taxon>Flavobacteriia</taxon>
        <taxon>Flavobacteriales</taxon>
        <taxon>Flavobacteriaceae</taxon>
    </lineage>
</organism>
<dbReference type="OrthoDB" id="675330at2"/>
<proteinExistence type="predicted"/>
<dbReference type="AlphaFoldDB" id="A0A5C7ANX4"/>
<comment type="caution">
    <text evidence="2">The sequence shown here is derived from an EMBL/GenBank/DDBJ whole genome shotgun (WGS) entry which is preliminary data.</text>
</comment>
<keyword evidence="1" id="KW-0732">Signal</keyword>
<feature type="signal peptide" evidence="1">
    <location>
        <begin position="1"/>
        <end position="19"/>
    </location>
</feature>
<name>A0A5C7ANX4_9FLAO</name>
<dbReference type="RefSeq" id="WP_147135895.1">
    <property type="nucleotide sequence ID" value="NZ_VOSC01000025.1"/>
</dbReference>
<reference evidence="3" key="1">
    <citation type="submission" date="2019-08" db="EMBL/GenBank/DDBJ databases">
        <title>Seonamhaeicola sediminis sp. nov., isolated from marine sediment.</title>
        <authorList>
            <person name="Cao W.R."/>
        </authorList>
    </citation>
    <scope>NUCLEOTIDE SEQUENCE [LARGE SCALE GENOMIC DNA]</scope>
    <source>
        <strain evidence="3">Gy8</strain>
    </source>
</reference>